<dbReference type="PIRSF" id="PIRSF037495">
    <property type="entry name" value="Opine_OX_OoxA/HcnB"/>
    <property type="match status" value="1"/>
</dbReference>
<feature type="domain" description="BFD-like [2Fe-2S]-binding" evidence="2">
    <location>
        <begin position="375"/>
        <end position="427"/>
    </location>
</feature>
<keyword evidence="5" id="KW-1185">Reference proteome</keyword>
<dbReference type="InterPro" id="IPR017224">
    <property type="entry name" value="Opine_Oxase_asu/HCN_bsu"/>
</dbReference>
<evidence type="ECO:0000256" key="1">
    <source>
        <dbReference type="ARBA" id="ARBA00023002"/>
    </source>
</evidence>
<dbReference type="PANTHER" id="PTHR42949">
    <property type="entry name" value="ANAEROBIC GLYCEROL-3-PHOSPHATE DEHYDROGENASE SUBUNIT B"/>
    <property type="match status" value="1"/>
</dbReference>
<dbReference type="EMBL" id="JACFYJ010000042">
    <property type="protein sequence ID" value="MEI6000015.1"/>
    <property type="molecule type" value="Genomic_DNA"/>
</dbReference>
<evidence type="ECO:0000313" key="4">
    <source>
        <dbReference type="EMBL" id="MEI6000015.1"/>
    </source>
</evidence>
<proteinExistence type="predicted"/>
<dbReference type="InterPro" id="IPR023753">
    <property type="entry name" value="FAD/NAD-binding_dom"/>
</dbReference>
<accession>A0ABU8IWW9</accession>
<dbReference type="Proteomes" id="UP001386437">
    <property type="component" value="Unassembled WGS sequence"/>
</dbReference>
<dbReference type="RefSeq" id="WP_336599992.1">
    <property type="nucleotide sequence ID" value="NZ_JACFYJ010000042.1"/>
</dbReference>
<dbReference type="CDD" id="cd19946">
    <property type="entry name" value="GlpA-like_Fer2_BFD-like"/>
    <property type="match status" value="1"/>
</dbReference>
<dbReference type="Pfam" id="PF04324">
    <property type="entry name" value="Fer2_BFD"/>
    <property type="match status" value="1"/>
</dbReference>
<keyword evidence="1" id="KW-0560">Oxidoreductase</keyword>
<dbReference type="PRINTS" id="PR00368">
    <property type="entry name" value="FADPNR"/>
</dbReference>
<protein>
    <submittedName>
        <fullName evidence="4">NAD(P)/FAD-dependent oxidoreductase</fullName>
    </submittedName>
</protein>
<organism evidence="4 5">
    <name type="scientific">Paraburkholderia bengalensis</name>
    <dbReference type="NCBI Taxonomy" id="2747562"/>
    <lineage>
        <taxon>Bacteria</taxon>
        <taxon>Pseudomonadati</taxon>
        <taxon>Pseudomonadota</taxon>
        <taxon>Betaproteobacteria</taxon>
        <taxon>Burkholderiales</taxon>
        <taxon>Burkholderiaceae</taxon>
        <taxon>Paraburkholderia</taxon>
    </lineage>
</organism>
<dbReference type="Pfam" id="PF07992">
    <property type="entry name" value="Pyr_redox_2"/>
    <property type="match status" value="1"/>
</dbReference>
<comment type="caution">
    <text evidence="4">The sequence shown here is derived from an EMBL/GenBank/DDBJ whole genome shotgun (WGS) entry which is preliminary data.</text>
</comment>
<dbReference type="PANTHER" id="PTHR42949:SF3">
    <property type="entry name" value="ANAEROBIC GLYCEROL-3-PHOSPHATE DEHYDROGENASE SUBUNIT B"/>
    <property type="match status" value="1"/>
</dbReference>
<dbReference type="InterPro" id="IPR036188">
    <property type="entry name" value="FAD/NAD-bd_sf"/>
</dbReference>
<dbReference type="InterPro" id="IPR007419">
    <property type="entry name" value="BFD-like_2Fe2S-bd_dom"/>
</dbReference>
<name>A0ABU8IWW9_9BURK</name>
<gene>
    <name evidence="4" type="ORF">H3V53_23235</name>
</gene>
<dbReference type="Gene3D" id="3.50.50.60">
    <property type="entry name" value="FAD/NAD(P)-binding domain"/>
    <property type="match status" value="2"/>
</dbReference>
<reference evidence="4 5" key="1">
    <citation type="journal article" date="2022" name="Arch. Microbiol.">
        <title>Paraburkholderia bengalensis sp. nov. isolated from roots of Oryza sativa, IR64.</title>
        <authorList>
            <person name="Nag P."/>
            <person name="Mondal N."/>
            <person name="Sarkar J."/>
            <person name="Das S."/>
        </authorList>
    </citation>
    <scope>NUCLEOTIDE SEQUENCE [LARGE SCALE GENOMIC DNA]</scope>
    <source>
        <strain evidence="4 5">IR64_4_BI</strain>
    </source>
</reference>
<sequence>MGEPRIVIVGAGPAGVRCAETVLAAGIRPIVVDEGRRDGGQIYRRQPEGFTRPYAKLYGTEAARAENLHQSFERLCAQIDYRPQTLAWNVAQGKLHIVHQGHASALAYDALILCPGATDRLMPVKGWQFAGTYSLGAAQIALKSQACAIGRQVVFMGTGPLLYLVANQYVQAGAKVAAVLDTSKTGARLRALPKLLARFDVLRKGRALVAGLKRAGVRVENGIEPVEIVGNPDDGVHGVRYRNARGEVAQIACDAVGLGYHLRPETQLADLARCAFRFDALTRQWVPQIDELGRSSEKGVYLAGDGARVLGADGAEIAGRLAAYAALSDLGHAVPAVTLGALRREQQKMDRFRLGLAEAFPWPAAQAARLSDDTIVCRCEGITAGELRRVVREEGAREANRAKAFSRVGMGRCQGRYCGHAGAEVIAAAASVPLEQVGRLRGQAPVKPLAIATVEDTE</sequence>
<dbReference type="InterPro" id="IPR051691">
    <property type="entry name" value="Metab_Enz_Cyan_OpOx_G3PDH"/>
</dbReference>
<evidence type="ECO:0000313" key="5">
    <source>
        <dbReference type="Proteomes" id="UP001386437"/>
    </source>
</evidence>
<evidence type="ECO:0000259" key="2">
    <source>
        <dbReference type="Pfam" id="PF04324"/>
    </source>
</evidence>
<evidence type="ECO:0000259" key="3">
    <source>
        <dbReference type="Pfam" id="PF07992"/>
    </source>
</evidence>
<dbReference type="SUPFAM" id="SSF51905">
    <property type="entry name" value="FAD/NAD(P)-binding domain"/>
    <property type="match status" value="1"/>
</dbReference>
<dbReference type="PRINTS" id="PR00411">
    <property type="entry name" value="PNDRDTASEI"/>
</dbReference>
<feature type="domain" description="FAD/NAD(P)-binding" evidence="3">
    <location>
        <begin position="5"/>
        <end position="307"/>
    </location>
</feature>
<dbReference type="InterPro" id="IPR041854">
    <property type="entry name" value="BFD-like_2Fe2S-bd_dom_sf"/>
</dbReference>
<dbReference type="Gene3D" id="1.10.10.1100">
    <property type="entry name" value="BFD-like [2Fe-2S]-binding domain"/>
    <property type="match status" value="1"/>
</dbReference>